<keyword evidence="5 11" id="KW-0418">Kinase</keyword>
<keyword evidence="2" id="KW-0723">Serine/threonine-protein kinase</keyword>
<gene>
    <name evidence="11" type="ORF">TOPH_07328</name>
</gene>
<comment type="caution">
    <text evidence="11">The sequence shown here is derived from an EMBL/GenBank/DDBJ whole genome shotgun (WGS) entry which is preliminary data.</text>
</comment>
<keyword evidence="6 9" id="KW-0067">ATP-binding</keyword>
<organism evidence="11 12">
    <name type="scientific">Tolypocladium ophioglossoides (strain CBS 100239)</name>
    <name type="common">Snaketongue truffleclub</name>
    <name type="synonym">Elaphocordyceps ophioglossoides</name>
    <dbReference type="NCBI Taxonomy" id="1163406"/>
    <lineage>
        <taxon>Eukaryota</taxon>
        <taxon>Fungi</taxon>
        <taxon>Dikarya</taxon>
        <taxon>Ascomycota</taxon>
        <taxon>Pezizomycotina</taxon>
        <taxon>Sordariomycetes</taxon>
        <taxon>Hypocreomycetidae</taxon>
        <taxon>Hypocreales</taxon>
        <taxon>Ophiocordycipitaceae</taxon>
        <taxon>Tolypocladium</taxon>
    </lineage>
</organism>
<evidence type="ECO:0000256" key="6">
    <source>
        <dbReference type="ARBA" id="ARBA00022840"/>
    </source>
</evidence>
<feature type="domain" description="Protein kinase" evidence="10">
    <location>
        <begin position="59"/>
        <end position="464"/>
    </location>
</feature>
<dbReference type="GO" id="GO:0050684">
    <property type="term" value="P:regulation of mRNA processing"/>
    <property type="evidence" value="ECO:0007669"/>
    <property type="project" value="TreeGrafter"/>
</dbReference>
<feature type="binding site" evidence="9">
    <location>
        <position position="92"/>
    </location>
    <ligand>
        <name>ATP</name>
        <dbReference type="ChEBI" id="CHEBI:30616"/>
    </ligand>
</feature>
<dbReference type="InterPro" id="IPR011009">
    <property type="entry name" value="Kinase-like_dom_sf"/>
</dbReference>
<dbReference type="GO" id="GO:0000245">
    <property type="term" value="P:spliceosomal complex assembly"/>
    <property type="evidence" value="ECO:0007669"/>
    <property type="project" value="TreeGrafter"/>
</dbReference>
<evidence type="ECO:0000313" key="12">
    <source>
        <dbReference type="Proteomes" id="UP000036947"/>
    </source>
</evidence>
<dbReference type="EC" id="2.7.11.1" evidence="1"/>
<protein>
    <recommendedName>
        <fullName evidence="1">non-specific serine/threonine protein kinase</fullName>
        <ecNumber evidence="1">2.7.11.1</ecNumber>
    </recommendedName>
</protein>
<reference evidence="11 12" key="1">
    <citation type="journal article" date="2015" name="BMC Genomics">
        <title>The genome of the truffle-parasite Tolypocladium ophioglossoides and the evolution of antifungal peptaibiotics.</title>
        <authorList>
            <person name="Quandt C.A."/>
            <person name="Bushley K.E."/>
            <person name="Spatafora J.W."/>
        </authorList>
    </citation>
    <scope>NUCLEOTIDE SEQUENCE [LARGE SCALE GENOMIC DNA]</scope>
    <source>
        <strain evidence="11 12">CBS 100239</strain>
    </source>
</reference>
<dbReference type="PANTHER" id="PTHR47634">
    <property type="entry name" value="PROTEIN KINASE DOMAIN-CONTAINING PROTEIN-RELATED"/>
    <property type="match status" value="1"/>
</dbReference>
<dbReference type="Gene3D" id="1.10.510.10">
    <property type="entry name" value="Transferase(Phosphotransferase) domain 1"/>
    <property type="match status" value="1"/>
</dbReference>
<evidence type="ECO:0000256" key="8">
    <source>
        <dbReference type="ARBA" id="ARBA00048679"/>
    </source>
</evidence>
<dbReference type="InterPro" id="IPR000719">
    <property type="entry name" value="Prot_kinase_dom"/>
</dbReference>
<evidence type="ECO:0000256" key="2">
    <source>
        <dbReference type="ARBA" id="ARBA00022527"/>
    </source>
</evidence>
<dbReference type="GO" id="GO:0004674">
    <property type="term" value="F:protein serine/threonine kinase activity"/>
    <property type="evidence" value="ECO:0007669"/>
    <property type="project" value="UniProtKB-KW"/>
</dbReference>
<evidence type="ECO:0000256" key="4">
    <source>
        <dbReference type="ARBA" id="ARBA00022741"/>
    </source>
</evidence>
<dbReference type="PANTHER" id="PTHR47634:SF9">
    <property type="entry name" value="PROTEIN KINASE DOMAIN-CONTAINING PROTEIN-RELATED"/>
    <property type="match status" value="1"/>
</dbReference>
<dbReference type="Gene3D" id="3.30.200.20">
    <property type="entry name" value="Phosphorylase Kinase, domain 1"/>
    <property type="match status" value="1"/>
</dbReference>
<dbReference type="STRING" id="1163406.A0A0L0N1U4"/>
<dbReference type="PROSITE" id="PS00107">
    <property type="entry name" value="PROTEIN_KINASE_ATP"/>
    <property type="match status" value="1"/>
</dbReference>
<dbReference type="InterPro" id="IPR017441">
    <property type="entry name" value="Protein_kinase_ATP_BS"/>
</dbReference>
<accession>A0A0L0N1U4</accession>
<evidence type="ECO:0000256" key="7">
    <source>
        <dbReference type="ARBA" id="ARBA00047899"/>
    </source>
</evidence>
<evidence type="ECO:0000256" key="5">
    <source>
        <dbReference type="ARBA" id="ARBA00022777"/>
    </source>
</evidence>
<proteinExistence type="predicted"/>
<sequence length="466" mass="52826">MHRFSGRIPMLLRRQPSTPRPAVPIALPLHIPIDEEKTPGYKRENFLHPNPGDLLDGRYSLKAKIGWGSSSTVWLAEKGRGWFGRQKYFAIKIGTNGYSEGEAMKELAMSKHLASGDNEHRGHSLLVTALDHFTVESRNGPHICLVFEPMRDPLWLYRRRLAAGKITATILPLIKVYIRAMLYALDYLHSDRHVIHTGNSPFLTSSVALHTSSDLDGTDLKLDNILMSFEHTSVIDCFVQCQLANPMPRKVIGDDIVYLCHNDFGDFQQEHLKYMVPKIADFGLAQRGDGAEPLLHPIQPNHCHAPEVMLGTGWSYSADIWNFGIMLWDLLAGRELFLGRQTDKQDYSAAQHLAEMVALLGPVPEALLQRQRDMAHWRWAPAALNPKGILCNNAADYFGGPFFDNDGKFMHDSLIPFHRQLGKELPDCILLEDADRFLRFIKRMLCWLPEDRATAKALVQDPWHLS</sequence>
<comment type="catalytic activity">
    <reaction evidence="8">
        <text>L-seryl-[protein] + ATP = O-phospho-L-seryl-[protein] + ADP + H(+)</text>
        <dbReference type="Rhea" id="RHEA:17989"/>
        <dbReference type="Rhea" id="RHEA-COMP:9863"/>
        <dbReference type="Rhea" id="RHEA-COMP:11604"/>
        <dbReference type="ChEBI" id="CHEBI:15378"/>
        <dbReference type="ChEBI" id="CHEBI:29999"/>
        <dbReference type="ChEBI" id="CHEBI:30616"/>
        <dbReference type="ChEBI" id="CHEBI:83421"/>
        <dbReference type="ChEBI" id="CHEBI:456216"/>
        <dbReference type="EC" id="2.7.11.1"/>
    </reaction>
</comment>
<keyword evidence="4 9" id="KW-0547">Nucleotide-binding</keyword>
<evidence type="ECO:0000256" key="9">
    <source>
        <dbReference type="PROSITE-ProRule" id="PRU10141"/>
    </source>
</evidence>
<dbReference type="SUPFAM" id="SSF56112">
    <property type="entry name" value="Protein kinase-like (PK-like)"/>
    <property type="match status" value="1"/>
</dbReference>
<dbReference type="Proteomes" id="UP000036947">
    <property type="component" value="Unassembled WGS sequence"/>
</dbReference>
<comment type="catalytic activity">
    <reaction evidence="7">
        <text>L-threonyl-[protein] + ATP = O-phospho-L-threonyl-[protein] + ADP + H(+)</text>
        <dbReference type="Rhea" id="RHEA:46608"/>
        <dbReference type="Rhea" id="RHEA-COMP:11060"/>
        <dbReference type="Rhea" id="RHEA-COMP:11605"/>
        <dbReference type="ChEBI" id="CHEBI:15378"/>
        <dbReference type="ChEBI" id="CHEBI:30013"/>
        <dbReference type="ChEBI" id="CHEBI:30616"/>
        <dbReference type="ChEBI" id="CHEBI:61977"/>
        <dbReference type="ChEBI" id="CHEBI:456216"/>
        <dbReference type="EC" id="2.7.11.1"/>
    </reaction>
</comment>
<dbReference type="InterPro" id="IPR051334">
    <property type="entry name" value="SRPK"/>
</dbReference>
<keyword evidence="12" id="KW-1185">Reference proteome</keyword>
<dbReference type="AlphaFoldDB" id="A0A0L0N1U4"/>
<keyword evidence="3" id="KW-0808">Transferase</keyword>
<dbReference type="GO" id="GO:0005524">
    <property type="term" value="F:ATP binding"/>
    <property type="evidence" value="ECO:0007669"/>
    <property type="project" value="UniProtKB-UniRule"/>
</dbReference>
<dbReference type="OrthoDB" id="5979581at2759"/>
<evidence type="ECO:0000259" key="10">
    <source>
        <dbReference type="PROSITE" id="PS50011"/>
    </source>
</evidence>
<dbReference type="SMART" id="SM00220">
    <property type="entry name" value="S_TKc"/>
    <property type="match status" value="1"/>
</dbReference>
<dbReference type="PROSITE" id="PS50011">
    <property type="entry name" value="PROTEIN_KINASE_DOM"/>
    <property type="match status" value="1"/>
</dbReference>
<name>A0A0L0N1U4_TOLOC</name>
<evidence type="ECO:0000256" key="1">
    <source>
        <dbReference type="ARBA" id="ARBA00012513"/>
    </source>
</evidence>
<dbReference type="Pfam" id="PF00069">
    <property type="entry name" value="Pkinase"/>
    <property type="match status" value="1"/>
</dbReference>
<evidence type="ECO:0000256" key="3">
    <source>
        <dbReference type="ARBA" id="ARBA00022679"/>
    </source>
</evidence>
<dbReference type="EMBL" id="LFRF01000029">
    <property type="protein sequence ID" value="KND88083.1"/>
    <property type="molecule type" value="Genomic_DNA"/>
</dbReference>
<evidence type="ECO:0000313" key="11">
    <source>
        <dbReference type="EMBL" id="KND88083.1"/>
    </source>
</evidence>